<organism evidence="1 2">
    <name type="scientific">Actinomyces urogenitalis DSM 15434</name>
    <dbReference type="NCBI Taxonomy" id="525246"/>
    <lineage>
        <taxon>Bacteria</taxon>
        <taxon>Bacillati</taxon>
        <taxon>Actinomycetota</taxon>
        <taxon>Actinomycetes</taxon>
        <taxon>Actinomycetales</taxon>
        <taxon>Actinomycetaceae</taxon>
        <taxon>Actinomyces</taxon>
    </lineage>
</organism>
<dbReference type="AlphaFoldDB" id="C0W2C1"/>
<dbReference type="RefSeq" id="WP_006549315.1">
    <property type="nucleotide sequence ID" value="NZ_DS999576.1"/>
</dbReference>
<dbReference type="HOGENOM" id="CLU_2271387_0_0_11"/>
<keyword evidence="2" id="KW-1185">Reference proteome</keyword>
<comment type="caution">
    <text evidence="1">The sequence shown here is derived from an EMBL/GenBank/DDBJ whole genome shotgun (WGS) entry which is preliminary data.</text>
</comment>
<name>C0W2C1_9ACTO</name>
<gene>
    <name evidence="1" type="ORF">HMPREF0058_0015</name>
</gene>
<protein>
    <submittedName>
        <fullName evidence="1">Uncharacterized protein</fullName>
    </submittedName>
</protein>
<accession>C0W2C1</accession>
<reference evidence="1 2" key="1">
    <citation type="submission" date="2009-01" db="EMBL/GenBank/DDBJ databases">
        <authorList>
            <person name="Qin X."/>
            <person name="Bachman B."/>
            <person name="Battles P."/>
            <person name="Bell A."/>
            <person name="Bess C."/>
            <person name="Bickham C."/>
            <person name="Chaboub L."/>
            <person name="Chen D."/>
            <person name="Coyle M."/>
            <person name="Deiros D.R."/>
            <person name="Dinh H."/>
            <person name="Forbes L."/>
            <person name="Fowler G."/>
            <person name="Francisco L."/>
            <person name="Fu Q."/>
            <person name="Gubbala S."/>
            <person name="Hale W."/>
            <person name="Han Y."/>
            <person name="Hemphill L."/>
            <person name="Highlander S.K."/>
            <person name="Hirani K."/>
            <person name="Hogues M."/>
            <person name="Jackson L."/>
            <person name="Jakkamsetti A."/>
            <person name="Javaid M."/>
            <person name="Jiang H."/>
            <person name="Korchina V."/>
            <person name="Kovar C."/>
            <person name="Lara F."/>
            <person name="Lee S."/>
            <person name="Mata R."/>
            <person name="Mathew T."/>
            <person name="Moen C."/>
            <person name="Morales K."/>
            <person name="Munidasa M."/>
            <person name="Nazareth L."/>
            <person name="Ngo R."/>
            <person name="Nguyen L."/>
            <person name="Okwuonu G."/>
            <person name="Ongeri F."/>
            <person name="Patil S."/>
            <person name="Petrosino J."/>
            <person name="Pham C."/>
            <person name="Pham P."/>
            <person name="Pu L.-L."/>
            <person name="Puazo M."/>
            <person name="Raj R."/>
            <person name="Reid J."/>
            <person name="Rouhana J."/>
            <person name="Saada N."/>
            <person name="Shang Y."/>
            <person name="Simmons D."/>
            <person name="Thornton R."/>
            <person name="Warren J."/>
            <person name="Weissenberger G."/>
            <person name="Zhang J."/>
            <person name="Zhang L."/>
            <person name="Zhou C."/>
            <person name="Zhu D."/>
            <person name="Muzny D."/>
            <person name="Worley K."/>
            <person name="Gibbs R."/>
        </authorList>
    </citation>
    <scope>NUCLEOTIDE SEQUENCE [LARGE SCALE GENOMIC DNA]</scope>
    <source>
        <strain evidence="1 2">DSM 15434</strain>
    </source>
</reference>
<evidence type="ECO:0000313" key="1">
    <source>
        <dbReference type="EMBL" id="EEH67115.1"/>
    </source>
</evidence>
<dbReference type="Proteomes" id="UP000004778">
    <property type="component" value="Unassembled WGS sequence"/>
</dbReference>
<proteinExistence type="predicted"/>
<dbReference type="EMBL" id="ACFH01000003">
    <property type="protein sequence ID" value="EEH67115.1"/>
    <property type="molecule type" value="Genomic_DNA"/>
</dbReference>
<sequence>MRTTSPLYQHLRATLDETTGGTHRNELQAMATAGRAGLTLTHEAPDIARLAADLADLDPHDLRRLRAATLDAVAGKDRNERVRTATAFDALLDLAHEAASTK</sequence>
<evidence type="ECO:0000313" key="2">
    <source>
        <dbReference type="Proteomes" id="UP000004778"/>
    </source>
</evidence>